<dbReference type="InterPro" id="IPR005475">
    <property type="entry name" value="Transketolase-like_Pyr-bd"/>
</dbReference>
<comment type="subunit">
    <text evidence="3 10">Homodimer.</text>
</comment>
<dbReference type="Pfam" id="PF13292">
    <property type="entry name" value="DXP_synthase_N"/>
    <property type="match status" value="1"/>
</dbReference>
<keyword evidence="6 10" id="KW-0460">Magnesium</keyword>
<keyword evidence="7 10" id="KW-0784">Thiamine biosynthesis</keyword>
<dbReference type="InterPro" id="IPR009014">
    <property type="entry name" value="Transketo_C/PFOR_II"/>
</dbReference>
<feature type="binding site" evidence="10">
    <location>
        <position position="76"/>
    </location>
    <ligand>
        <name>thiamine diphosphate</name>
        <dbReference type="ChEBI" id="CHEBI:58937"/>
    </ligand>
</feature>
<evidence type="ECO:0000313" key="12">
    <source>
        <dbReference type="EMBL" id="HIT93658.1"/>
    </source>
</evidence>
<feature type="binding site" evidence="10">
    <location>
        <position position="370"/>
    </location>
    <ligand>
        <name>thiamine diphosphate</name>
        <dbReference type="ChEBI" id="CHEBI:58937"/>
    </ligand>
</feature>
<dbReference type="InterPro" id="IPR049557">
    <property type="entry name" value="Transketolase_CS"/>
</dbReference>
<comment type="cofactor">
    <cofactor evidence="10">
        <name>thiamine diphosphate</name>
        <dbReference type="ChEBI" id="CHEBI:58937"/>
    </cofactor>
    <text evidence="10">Binds 1 thiamine pyrophosphate per subunit.</text>
</comment>
<sequence length="630" mass="69242">MEHYPILDRIQSPSDLRTLGDWEVGRLCYEIRQFLIEHVSRTGGHLASNLGAVELTVALHRVFDSPKDSIVWDVGHQSYTHKILTGRKEQFSTLRQRNGLSGFPKPEESVHDAFVAGHASTSISAAYGIACANKMSGNDRTAVAVVGDGAFTGGMIYEAINNAGRSNVRLVIVLNHNDMSISRNVGAFARYLSTIRAKPGYLHVKQHVESVLDHLPLVGRPLKRALRSSKSILKYILFHNTFFEEMGLEYFGPVDGHNIQELEQVLRRAKALKRPAVVQVETVKGKGYTFAERNPPAYHGVSQFDIQTGSPDGEPAPACNSFSAVFGAEMVKLGQNPKVCAITAAMAVGTGLDPFSKACRSRFFDVGIAEEHAVTFAAGLAVKGFIPVFAVYSTFFQRCFDQVLHDAALERTHIVLAIDRAGIVGDDGDTHQGIFDISLLTAMPEITIYSPATFDQLRSDIRRALFEDTGVVAVRYPRGGESPCHCTLGPEEDDVWLDGTGLTAISYGRTASALYEAVQEMEQPPEVVLLNRIWPFSEELVRVLARRKHILFFEESVQSGSIAEHLLTALVKAGFDGKYEMVTLPDGFIRQCSIPWALEEYGLSAEAIGRKLREASGENAGDSQEEEKGR</sequence>
<evidence type="ECO:0000256" key="9">
    <source>
        <dbReference type="ARBA" id="ARBA00023229"/>
    </source>
</evidence>
<dbReference type="GO" id="GO:0019288">
    <property type="term" value="P:isopentenyl diphosphate biosynthetic process, methylerythritol 4-phosphate pathway"/>
    <property type="evidence" value="ECO:0007669"/>
    <property type="project" value="TreeGrafter"/>
</dbReference>
<feature type="binding site" evidence="10">
    <location>
        <begin position="149"/>
        <end position="150"/>
    </location>
    <ligand>
        <name>thiamine diphosphate</name>
        <dbReference type="ChEBI" id="CHEBI:58937"/>
    </ligand>
</feature>
<evidence type="ECO:0000256" key="3">
    <source>
        <dbReference type="ARBA" id="ARBA00011738"/>
    </source>
</evidence>
<evidence type="ECO:0000256" key="8">
    <source>
        <dbReference type="ARBA" id="ARBA00023052"/>
    </source>
</evidence>
<comment type="catalytic activity">
    <reaction evidence="10">
        <text>D-glyceraldehyde 3-phosphate + pyruvate + H(+) = 1-deoxy-D-xylulose 5-phosphate + CO2</text>
        <dbReference type="Rhea" id="RHEA:12605"/>
        <dbReference type="ChEBI" id="CHEBI:15361"/>
        <dbReference type="ChEBI" id="CHEBI:15378"/>
        <dbReference type="ChEBI" id="CHEBI:16526"/>
        <dbReference type="ChEBI" id="CHEBI:57792"/>
        <dbReference type="ChEBI" id="CHEBI:59776"/>
        <dbReference type="EC" id="2.2.1.7"/>
    </reaction>
</comment>
<evidence type="ECO:0000256" key="2">
    <source>
        <dbReference type="ARBA" id="ARBA00011081"/>
    </source>
</evidence>
<dbReference type="CDD" id="cd02007">
    <property type="entry name" value="TPP_DXS"/>
    <property type="match status" value="1"/>
</dbReference>
<proteinExistence type="inferred from homology"/>
<evidence type="ECO:0000256" key="6">
    <source>
        <dbReference type="ARBA" id="ARBA00022842"/>
    </source>
</evidence>
<dbReference type="GO" id="GO:0009228">
    <property type="term" value="P:thiamine biosynthetic process"/>
    <property type="evidence" value="ECO:0007669"/>
    <property type="project" value="UniProtKB-UniRule"/>
</dbReference>
<evidence type="ECO:0000313" key="13">
    <source>
        <dbReference type="Proteomes" id="UP000824160"/>
    </source>
</evidence>
<accession>A0A9D1KQ55</accession>
<dbReference type="GO" id="GO:0005829">
    <property type="term" value="C:cytosol"/>
    <property type="evidence" value="ECO:0007669"/>
    <property type="project" value="TreeGrafter"/>
</dbReference>
<dbReference type="PANTHER" id="PTHR43322:SF5">
    <property type="entry name" value="1-DEOXY-D-XYLULOSE-5-PHOSPHATE SYNTHASE, CHLOROPLASTIC"/>
    <property type="match status" value="1"/>
</dbReference>
<dbReference type="Pfam" id="PF02779">
    <property type="entry name" value="Transket_pyr"/>
    <property type="match status" value="1"/>
</dbReference>
<dbReference type="CDD" id="cd07033">
    <property type="entry name" value="TPP_PYR_DXS_TK_like"/>
    <property type="match status" value="1"/>
</dbReference>
<comment type="function">
    <text evidence="10">Catalyzes the acyloin condensation reaction between C atoms 2 and 3 of pyruvate and glyceraldehyde 3-phosphate to yield 1-deoxy-D-xylulose-5-phosphate (DXP).</text>
</comment>
<reference evidence="12" key="2">
    <citation type="journal article" date="2021" name="PeerJ">
        <title>Extensive microbial diversity within the chicken gut microbiome revealed by metagenomics and culture.</title>
        <authorList>
            <person name="Gilroy R."/>
            <person name="Ravi A."/>
            <person name="Getino M."/>
            <person name="Pursley I."/>
            <person name="Horton D.L."/>
            <person name="Alikhan N.F."/>
            <person name="Baker D."/>
            <person name="Gharbi K."/>
            <person name="Hall N."/>
            <person name="Watson M."/>
            <person name="Adriaenssens E.M."/>
            <person name="Foster-Nyarko E."/>
            <person name="Jarju S."/>
            <person name="Secka A."/>
            <person name="Antonio M."/>
            <person name="Oren A."/>
            <person name="Chaudhuri R.R."/>
            <person name="La Ragione R."/>
            <person name="Hildebrand F."/>
            <person name="Pallen M.J."/>
        </authorList>
    </citation>
    <scope>NUCLEOTIDE SEQUENCE</scope>
    <source>
        <strain evidence="12">ChiBcec7-5410</strain>
    </source>
</reference>
<dbReference type="Pfam" id="PF02780">
    <property type="entry name" value="Transketolase_C"/>
    <property type="match status" value="1"/>
</dbReference>
<comment type="similarity">
    <text evidence="2 10">Belongs to the transketolase family. DXPS subfamily.</text>
</comment>
<dbReference type="EMBL" id="DVLW01000017">
    <property type="protein sequence ID" value="HIT93658.1"/>
    <property type="molecule type" value="Genomic_DNA"/>
</dbReference>
<dbReference type="InterPro" id="IPR005477">
    <property type="entry name" value="Dxylulose-5-P_synthase"/>
</dbReference>
<comment type="cofactor">
    <cofactor evidence="10">
        <name>Mg(2+)</name>
        <dbReference type="ChEBI" id="CHEBI:18420"/>
    </cofactor>
    <text evidence="10">Binds 1 Mg(2+) ion per subunit.</text>
</comment>
<dbReference type="GO" id="GO:0030976">
    <property type="term" value="F:thiamine pyrophosphate binding"/>
    <property type="evidence" value="ECO:0007669"/>
    <property type="project" value="UniProtKB-UniRule"/>
</dbReference>
<feature type="binding site" evidence="10">
    <location>
        <position position="177"/>
    </location>
    <ligand>
        <name>thiamine diphosphate</name>
        <dbReference type="ChEBI" id="CHEBI:58937"/>
    </ligand>
</feature>
<evidence type="ECO:0000259" key="11">
    <source>
        <dbReference type="SMART" id="SM00861"/>
    </source>
</evidence>
<dbReference type="HAMAP" id="MF_00315">
    <property type="entry name" value="DXP_synth"/>
    <property type="match status" value="1"/>
</dbReference>
<dbReference type="Proteomes" id="UP000824160">
    <property type="component" value="Unassembled WGS sequence"/>
</dbReference>
<keyword evidence="4 10" id="KW-0808">Transferase</keyword>
<keyword evidence="5 10" id="KW-0479">Metal-binding</keyword>
<evidence type="ECO:0000256" key="5">
    <source>
        <dbReference type="ARBA" id="ARBA00022723"/>
    </source>
</evidence>
<feature type="binding site" evidence="10">
    <location>
        <position position="148"/>
    </location>
    <ligand>
        <name>Mg(2+)</name>
        <dbReference type="ChEBI" id="CHEBI:18420"/>
    </ligand>
</feature>
<feature type="binding site" evidence="10">
    <location>
        <position position="288"/>
    </location>
    <ligand>
        <name>thiamine diphosphate</name>
        <dbReference type="ChEBI" id="CHEBI:58937"/>
    </ligand>
</feature>
<feature type="binding site" evidence="10">
    <location>
        <begin position="117"/>
        <end position="119"/>
    </location>
    <ligand>
        <name>thiamine diphosphate</name>
        <dbReference type="ChEBI" id="CHEBI:58937"/>
    </ligand>
</feature>
<dbReference type="NCBIfam" id="NF003933">
    <property type="entry name" value="PRK05444.2-2"/>
    <property type="match status" value="1"/>
</dbReference>
<feature type="binding site" evidence="10">
    <location>
        <position position="177"/>
    </location>
    <ligand>
        <name>Mg(2+)</name>
        <dbReference type="ChEBI" id="CHEBI:18420"/>
    </ligand>
</feature>
<dbReference type="InterPro" id="IPR029061">
    <property type="entry name" value="THDP-binding"/>
</dbReference>
<dbReference type="Gene3D" id="3.40.50.920">
    <property type="match status" value="1"/>
</dbReference>
<dbReference type="SMART" id="SM00861">
    <property type="entry name" value="Transket_pyr"/>
    <property type="match status" value="1"/>
</dbReference>
<evidence type="ECO:0000256" key="4">
    <source>
        <dbReference type="ARBA" id="ARBA00022679"/>
    </source>
</evidence>
<dbReference type="PROSITE" id="PS00801">
    <property type="entry name" value="TRANSKETOLASE_1"/>
    <property type="match status" value="1"/>
</dbReference>
<evidence type="ECO:0000256" key="10">
    <source>
        <dbReference type="HAMAP-Rule" id="MF_00315"/>
    </source>
</evidence>
<dbReference type="GO" id="GO:0008661">
    <property type="term" value="F:1-deoxy-D-xylulose-5-phosphate synthase activity"/>
    <property type="evidence" value="ECO:0007669"/>
    <property type="project" value="UniProtKB-UniRule"/>
</dbReference>
<comment type="pathway">
    <text evidence="1 10">Metabolic intermediate biosynthesis; 1-deoxy-D-xylulose 5-phosphate biosynthesis; 1-deoxy-D-xylulose 5-phosphate from D-glyceraldehyde 3-phosphate and pyruvate: step 1/1.</text>
</comment>
<dbReference type="Gene3D" id="3.40.50.970">
    <property type="match status" value="2"/>
</dbReference>
<keyword evidence="8 10" id="KW-0786">Thiamine pyrophosphate</keyword>
<protein>
    <recommendedName>
        <fullName evidence="10">1-deoxy-D-xylulose-5-phosphate synthase</fullName>
        <ecNumber evidence="10">2.2.1.7</ecNumber>
    </recommendedName>
    <alternativeName>
        <fullName evidence="10">1-deoxyxylulose-5-phosphate synthase</fullName>
        <shortName evidence="10">DXP synthase</shortName>
        <shortName evidence="10">DXPS</shortName>
    </alternativeName>
</protein>
<dbReference type="NCBIfam" id="TIGR00204">
    <property type="entry name" value="dxs"/>
    <property type="match status" value="1"/>
</dbReference>
<gene>
    <name evidence="10" type="primary">dxs</name>
    <name evidence="12" type="ORF">IAC43_00580</name>
</gene>
<reference evidence="12" key="1">
    <citation type="submission" date="2020-10" db="EMBL/GenBank/DDBJ databases">
        <authorList>
            <person name="Gilroy R."/>
        </authorList>
    </citation>
    <scope>NUCLEOTIDE SEQUENCE</scope>
    <source>
        <strain evidence="12">ChiBcec7-5410</strain>
    </source>
</reference>
<dbReference type="AlphaFoldDB" id="A0A9D1KQ55"/>
<keyword evidence="9 10" id="KW-0414">Isoprene biosynthesis</keyword>
<dbReference type="GO" id="GO:0016114">
    <property type="term" value="P:terpenoid biosynthetic process"/>
    <property type="evidence" value="ECO:0007669"/>
    <property type="project" value="UniProtKB-UniRule"/>
</dbReference>
<evidence type="ECO:0000256" key="1">
    <source>
        <dbReference type="ARBA" id="ARBA00004980"/>
    </source>
</evidence>
<evidence type="ECO:0000256" key="7">
    <source>
        <dbReference type="ARBA" id="ARBA00022977"/>
    </source>
</evidence>
<comment type="caution">
    <text evidence="12">The sequence shown here is derived from an EMBL/GenBank/DDBJ whole genome shotgun (WGS) entry which is preliminary data.</text>
</comment>
<dbReference type="EC" id="2.2.1.7" evidence="10"/>
<dbReference type="GO" id="GO:0000287">
    <property type="term" value="F:magnesium ion binding"/>
    <property type="evidence" value="ECO:0007669"/>
    <property type="project" value="UniProtKB-UniRule"/>
</dbReference>
<dbReference type="PANTHER" id="PTHR43322">
    <property type="entry name" value="1-D-DEOXYXYLULOSE 5-PHOSPHATE SYNTHASE-RELATED"/>
    <property type="match status" value="1"/>
</dbReference>
<dbReference type="InterPro" id="IPR033248">
    <property type="entry name" value="Transketolase_C"/>
</dbReference>
<dbReference type="SUPFAM" id="SSF52518">
    <property type="entry name" value="Thiamin diphosphate-binding fold (THDP-binding)"/>
    <property type="match status" value="2"/>
</dbReference>
<name>A0A9D1KQ55_9FIRM</name>
<feature type="domain" description="Transketolase-like pyrimidine-binding" evidence="11">
    <location>
        <begin position="320"/>
        <end position="483"/>
    </location>
</feature>
<organism evidence="12 13">
    <name type="scientific">Candidatus Faecivivens stercoripullorum</name>
    <dbReference type="NCBI Taxonomy" id="2840805"/>
    <lineage>
        <taxon>Bacteria</taxon>
        <taxon>Bacillati</taxon>
        <taxon>Bacillota</taxon>
        <taxon>Clostridia</taxon>
        <taxon>Eubacteriales</taxon>
        <taxon>Oscillospiraceae</taxon>
        <taxon>Oscillospiraceae incertae sedis</taxon>
        <taxon>Candidatus Faecivivens</taxon>
    </lineage>
</organism>
<dbReference type="SUPFAM" id="SSF52922">
    <property type="entry name" value="TK C-terminal domain-like"/>
    <property type="match status" value="1"/>
</dbReference>